<evidence type="ECO:0000313" key="2">
    <source>
        <dbReference type="EMBL" id="MCJ0766056.1"/>
    </source>
</evidence>
<protein>
    <submittedName>
        <fullName evidence="2">VOC family protein</fullName>
    </submittedName>
</protein>
<evidence type="ECO:0000259" key="1">
    <source>
        <dbReference type="Pfam" id="PF06983"/>
    </source>
</evidence>
<dbReference type="AlphaFoldDB" id="A0A9X2AT64"/>
<accession>A0A9X2AT64</accession>
<reference evidence="2" key="1">
    <citation type="submission" date="2022-03" db="EMBL/GenBank/DDBJ databases">
        <authorList>
            <person name="Woo C.Y."/>
        </authorList>
    </citation>
    <scope>NUCLEOTIDE SEQUENCE</scope>
    <source>
        <strain evidence="2">CYS-02</strain>
    </source>
</reference>
<sequence length="137" mass="14779">MHVQTYLSFDGRCEEALEFYRSALGAETTLLLRMEDSPEPAPPGVLAPGSEHKVMHASFRIGETTVMASDGHCLGRSDFQGFSLSLAASSAAEAERLFAALSQGGQVQMPLAKTFFSPCFGMVADRFGVSWMVIVEP</sequence>
<dbReference type="Proteomes" id="UP001139447">
    <property type="component" value="Unassembled WGS sequence"/>
</dbReference>
<dbReference type="SUPFAM" id="SSF54593">
    <property type="entry name" value="Glyoxalase/Bleomycin resistance protein/Dihydroxybiphenyl dioxygenase"/>
    <property type="match status" value="1"/>
</dbReference>
<organism evidence="2 3">
    <name type="scientific">Variovorax terrae</name>
    <dbReference type="NCBI Taxonomy" id="2923278"/>
    <lineage>
        <taxon>Bacteria</taxon>
        <taxon>Pseudomonadati</taxon>
        <taxon>Pseudomonadota</taxon>
        <taxon>Betaproteobacteria</taxon>
        <taxon>Burkholderiales</taxon>
        <taxon>Comamonadaceae</taxon>
        <taxon>Variovorax</taxon>
    </lineage>
</organism>
<dbReference type="PANTHER" id="PTHR33990">
    <property type="entry name" value="PROTEIN YJDN-RELATED"/>
    <property type="match status" value="1"/>
</dbReference>
<evidence type="ECO:0000313" key="3">
    <source>
        <dbReference type="Proteomes" id="UP001139447"/>
    </source>
</evidence>
<dbReference type="CDD" id="cd06588">
    <property type="entry name" value="PhnB_like"/>
    <property type="match status" value="1"/>
</dbReference>
<feature type="domain" description="PhnB-like" evidence="1">
    <location>
        <begin position="3"/>
        <end position="134"/>
    </location>
</feature>
<name>A0A9X2AT64_9BURK</name>
<comment type="caution">
    <text evidence="2">The sequence shown here is derived from an EMBL/GenBank/DDBJ whole genome shotgun (WGS) entry which is preliminary data.</text>
</comment>
<dbReference type="PANTHER" id="PTHR33990:SF1">
    <property type="entry name" value="PROTEIN YJDN"/>
    <property type="match status" value="1"/>
</dbReference>
<keyword evidence="3" id="KW-1185">Reference proteome</keyword>
<dbReference type="EMBL" id="JALGBI010000003">
    <property type="protein sequence ID" value="MCJ0766056.1"/>
    <property type="molecule type" value="Genomic_DNA"/>
</dbReference>
<gene>
    <name evidence="2" type="ORF">MMF98_22810</name>
</gene>
<dbReference type="RefSeq" id="WP_243309631.1">
    <property type="nucleotide sequence ID" value="NZ_JALGBI010000003.1"/>
</dbReference>
<proteinExistence type="predicted"/>
<dbReference type="InterPro" id="IPR028973">
    <property type="entry name" value="PhnB-like"/>
</dbReference>
<dbReference type="InterPro" id="IPR029068">
    <property type="entry name" value="Glyas_Bleomycin-R_OHBP_Dase"/>
</dbReference>
<dbReference type="Pfam" id="PF06983">
    <property type="entry name" value="3-dmu-9_3-mt"/>
    <property type="match status" value="1"/>
</dbReference>
<dbReference type="Gene3D" id="3.10.180.10">
    <property type="entry name" value="2,3-Dihydroxybiphenyl 1,2-Dioxygenase, domain 1"/>
    <property type="match status" value="1"/>
</dbReference>